<keyword evidence="2" id="KW-1185">Reference proteome</keyword>
<proteinExistence type="predicted"/>
<evidence type="ECO:0000313" key="2">
    <source>
        <dbReference type="Proteomes" id="UP000887159"/>
    </source>
</evidence>
<reference evidence="1" key="1">
    <citation type="submission" date="2020-08" db="EMBL/GenBank/DDBJ databases">
        <title>Multicomponent nature underlies the extraordinary mechanical properties of spider dragline silk.</title>
        <authorList>
            <person name="Kono N."/>
            <person name="Nakamura H."/>
            <person name="Mori M."/>
            <person name="Yoshida Y."/>
            <person name="Ohtoshi R."/>
            <person name="Malay A.D."/>
            <person name="Moran D.A.P."/>
            <person name="Tomita M."/>
            <person name="Numata K."/>
            <person name="Arakawa K."/>
        </authorList>
    </citation>
    <scope>NUCLEOTIDE SEQUENCE</scope>
</reference>
<gene>
    <name evidence="1" type="primary">AVEN_3700_1</name>
    <name evidence="1" type="ORF">TNCV_2350191</name>
</gene>
<comment type="caution">
    <text evidence="1">The sequence shown here is derived from an EMBL/GenBank/DDBJ whole genome shotgun (WGS) entry which is preliminary data.</text>
</comment>
<dbReference type="Proteomes" id="UP000887159">
    <property type="component" value="Unassembled WGS sequence"/>
</dbReference>
<dbReference type="InterPro" id="IPR035441">
    <property type="entry name" value="TFIIS/LEDGF_dom_sf"/>
</dbReference>
<dbReference type="AlphaFoldDB" id="A0A8X6SRI6"/>
<protein>
    <submittedName>
        <fullName evidence="1">Uncharacterized protein</fullName>
    </submittedName>
</protein>
<name>A0A8X6SRI6_TRICX</name>
<dbReference type="EMBL" id="BMAU01021338">
    <property type="protein sequence ID" value="GFY16375.1"/>
    <property type="molecule type" value="Genomic_DNA"/>
</dbReference>
<sequence length="212" mass="24334">MQENCNSWGKYTTEDLKKCKTVLNNPDESEVEIVKALSSLRKKNPNKNAILSVGLDSTLKRLLKHENSKVVYEVRMLENHWSLNKSSDIQAVQIIKKQSPKKNCDIPSDIKVYENQKINQLDEKSEVTDDIDLKVSPNSFGKQSDSKLGLGQPKRKLEECFKHSKKVCRSSVGISRYYNVMHQLEKAVKLFTLELGEQEVKLYLENQVQMCS</sequence>
<evidence type="ECO:0000313" key="1">
    <source>
        <dbReference type="EMBL" id="GFY16375.1"/>
    </source>
</evidence>
<accession>A0A8X6SRI6</accession>
<dbReference type="SUPFAM" id="SSF47676">
    <property type="entry name" value="Conserved domain common to transcription factors TFIIS, elongin A, CRSP70"/>
    <property type="match status" value="1"/>
</dbReference>
<organism evidence="1 2">
    <name type="scientific">Trichonephila clavipes</name>
    <name type="common">Golden silk orbweaver</name>
    <name type="synonym">Nephila clavipes</name>
    <dbReference type="NCBI Taxonomy" id="2585209"/>
    <lineage>
        <taxon>Eukaryota</taxon>
        <taxon>Metazoa</taxon>
        <taxon>Ecdysozoa</taxon>
        <taxon>Arthropoda</taxon>
        <taxon>Chelicerata</taxon>
        <taxon>Arachnida</taxon>
        <taxon>Araneae</taxon>
        <taxon>Araneomorphae</taxon>
        <taxon>Entelegynae</taxon>
        <taxon>Araneoidea</taxon>
        <taxon>Nephilidae</taxon>
        <taxon>Trichonephila</taxon>
    </lineage>
</organism>